<reference evidence="1" key="1">
    <citation type="submission" date="2021-01" db="EMBL/GenBank/DDBJ databases">
        <title>Genome public.</title>
        <authorList>
            <person name="Liu C."/>
            <person name="Sun Q."/>
        </authorList>
    </citation>
    <scope>NUCLEOTIDE SEQUENCE</scope>
    <source>
        <strain evidence="1">YIM B02565</strain>
    </source>
</reference>
<gene>
    <name evidence="1" type="ORF">JK634_03940</name>
</gene>
<comment type="caution">
    <text evidence="1">The sequence shown here is derived from an EMBL/GenBank/DDBJ whole genome shotgun (WGS) entry which is preliminary data.</text>
</comment>
<name>A0A937K3M8_9CLOT</name>
<dbReference type="AlphaFoldDB" id="A0A937K3M8"/>
<accession>A0A937K3M8</accession>
<protein>
    <submittedName>
        <fullName evidence="1">Uncharacterized protein</fullName>
    </submittedName>
</protein>
<evidence type="ECO:0000313" key="1">
    <source>
        <dbReference type="EMBL" id="MBL4930944.1"/>
    </source>
</evidence>
<keyword evidence="2" id="KW-1185">Reference proteome</keyword>
<dbReference type="Proteomes" id="UP000623681">
    <property type="component" value="Unassembled WGS sequence"/>
</dbReference>
<sequence>MDKWELSRYLIDAKKSVDTILYLYKYGDKVSMINIREKVRETRRKFYINGCIVLDKCFHKTKKQICENEIIKSIYYERDKDAAHKDDKYMKKQYSTLMEMAEDMKIQVQIIREACKDFLPDNLTLDFLVFDSELFRLANGVDKEMETRIWNAKFPSKNSCKDVVEGECFNVFSDTEDIKQIAEDEKKKYATVLSCGICMEETMQRLQDGCIKTNVLHKQDMWASINQESLNKIFRLRELGFIDKFDLPREPRNKREEKAFIKILEKERLL</sequence>
<organism evidence="1 2">
    <name type="scientific">Clostridium paridis</name>
    <dbReference type="NCBI Taxonomy" id="2803863"/>
    <lineage>
        <taxon>Bacteria</taxon>
        <taxon>Bacillati</taxon>
        <taxon>Bacillota</taxon>
        <taxon>Clostridia</taxon>
        <taxon>Eubacteriales</taxon>
        <taxon>Clostridiaceae</taxon>
        <taxon>Clostridium</taxon>
    </lineage>
</organism>
<dbReference type="RefSeq" id="WP_202766322.1">
    <property type="nucleotide sequence ID" value="NZ_JAESWA010000017.1"/>
</dbReference>
<evidence type="ECO:0000313" key="2">
    <source>
        <dbReference type="Proteomes" id="UP000623681"/>
    </source>
</evidence>
<dbReference type="EMBL" id="JAESWA010000017">
    <property type="protein sequence ID" value="MBL4930944.1"/>
    <property type="molecule type" value="Genomic_DNA"/>
</dbReference>
<proteinExistence type="predicted"/>